<dbReference type="EMBL" id="JAGEUA010000011">
    <property type="protein sequence ID" value="KAL0962569.1"/>
    <property type="molecule type" value="Genomic_DNA"/>
</dbReference>
<reference evidence="2 3" key="1">
    <citation type="submission" date="2024-06" db="EMBL/GenBank/DDBJ databases">
        <authorList>
            <person name="Pan Q."/>
            <person name="Wen M."/>
            <person name="Jouanno E."/>
            <person name="Zahm M."/>
            <person name="Klopp C."/>
            <person name="Cabau C."/>
            <person name="Louis A."/>
            <person name="Berthelot C."/>
            <person name="Parey E."/>
            <person name="Roest Crollius H."/>
            <person name="Montfort J."/>
            <person name="Robinson-Rechavi M."/>
            <person name="Bouchez O."/>
            <person name="Lampietro C."/>
            <person name="Lopez Roques C."/>
            <person name="Donnadieu C."/>
            <person name="Postlethwait J."/>
            <person name="Bobe J."/>
            <person name="Verreycken H."/>
            <person name="Guiguen Y."/>
        </authorList>
    </citation>
    <scope>NUCLEOTIDE SEQUENCE [LARGE SCALE GENOMIC DNA]</scope>
    <source>
        <strain evidence="2">Up_M1</strain>
        <tissue evidence="2">Testis</tissue>
    </source>
</reference>
<feature type="region of interest" description="Disordered" evidence="1">
    <location>
        <begin position="328"/>
        <end position="368"/>
    </location>
</feature>
<name>A0ABD0VX46_UMBPY</name>
<dbReference type="PANTHER" id="PTHR35441">
    <property type="entry name" value="CIRCADIAN-ASSOCIATED TRANSCRIPTIONAL REPRESSOR"/>
    <property type="match status" value="1"/>
</dbReference>
<dbReference type="InterPro" id="IPR031373">
    <property type="entry name" value="Ciart"/>
</dbReference>
<keyword evidence="3" id="KW-1185">Reference proteome</keyword>
<dbReference type="Pfam" id="PF15673">
    <property type="entry name" value="Ciart"/>
    <property type="match status" value="1"/>
</dbReference>
<evidence type="ECO:0000313" key="2">
    <source>
        <dbReference type="EMBL" id="KAL0962569.1"/>
    </source>
</evidence>
<comment type="caution">
    <text evidence="2">The sequence shown here is derived from an EMBL/GenBank/DDBJ whole genome shotgun (WGS) entry which is preliminary data.</text>
</comment>
<dbReference type="Proteomes" id="UP001557470">
    <property type="component" value="Unassembled WGS sequence"/>
</dbReference>
<protein>
    <submittedName>
        <fullName evidence="2">Uncharacterized protein</fullName>
    </submittedName>
</protein>
<dbReference type="PANTHER" id="PTHR35441:SF1">
    <property type="entry name" value="CIRCADIAN-ASSOCIATED TRANSCRIPTIONAL REPRESSOR"/>
    <property type="match status" value="1"/>
</dbReference>
<evidence type="ECO:0000256" key="1">
    <source>
        <dbReference type="SAM" id="MobiDB-lite"/>
    </source>
</evidence>
<organism evidence="2 3">
    <name type="scientific">Umbra pygmaea</name>
    <name type="common">Eastern mudminnow</name>
    <dbReference type="NCBI Taxonomy" id="75934"/>
    <lineage>
        <taxon>Eukaryota</taxon>
        <taxon>Metazoa</taxon>
        <taxon>Chordata</taxon>
        <taxon>Craniata</taxon>
        <taxon>Vertebrata</taxon>
        <taxon>Euteleostomi</taxon>
        <taxon>Actinopterygii</taxon>
        <taxon>Neopterygii</taxon>
        <taxon>Teleostei</taxon>
        <taxon>Protacanthopterygii</taxon>
        <taxon>Esociformes</taxon>
        <taxon>Umbridae</taxon>
        <taxon>Umbra</taxon>
    </lineage>
</organism>
<evidence type="ECO:0000313" key="3">
    <source>
        <dbReference type="Proteomes" id="UP001557470"/>
    </source>
</evidence>
<sequence>MLLLDALWTVKRLNGMNSLAMSTKWPSYNSLPDTPSFLLSESDVTEDEAEIDVFTSESEGDSSGGGKTLPFSLVGAGEAATRLRWSMAGSGQAECFSRTATYTSTMAAQGCAALSTEGSTKDTTKGDLAFAQKCSELQRFISPLLELLNGLKMGRFQRSLSSFQSSVAIDRLQRILGILQKPAMGEKFLHTLLQVEMMLKMWFPHVTPVAATQNVKPSLPARWHKNQLCMPVKKRKLSWLDSDFPSAASPTCKCLKLQNDYQEVISRDSSPLSAFVGHREHEGCFTTETYSLSRLTVSRRKRGNKKLDVSPCFDKRISSNLAVTLSPQRCHSGPGSVKSEGMDSRRRSQLIPKLQRSVKQEMAWSTGT</sequence>
<proteinExistence type="predicted"/>
<gene>
    <name evidence="2" type="ORF">UPYG_G00341820</name>
</gene>
<dbReference type="AlphaFoldDB" id="A0ABD0VX46"/>
<accession>A0ABD0VX46</accession>